<dbReference type="EMBL" id="CP118942">
    <property type="protein sequence ID" value="WEE24620.1"/>
    <property type="molecule type" value="Genomic_DNA"/>
</dbReference>
<evidence type="ECO:0000313" key="2">
    <source>
        <dbReference type="EMBL" id="RCF51964.1"/>
    </source>
</evidence>
<dbReference type="SUPFAM" id="SSF46785">
    <property type="entry name" value="Winged helix' DNA-binding domain"/>
    <property type="match status" value="2"/>
</dbReference>
<evidence type="ECO:0000256" key="1">
    <source>
        <dbReference type="HAMAP-Rule" id="MF_01584"/>
    </source>
</evidence>
<dbReference type="InterPro" id="IPR007432">
    <property type="entry name" value="DUF480"/>
</dbReference>
<dbReference type="PANTHER" id="PTHR38768:SF1">
    <property type="entry name" value="UPF0502 PROTEIN YCEH"/>
    <property type="match status" value="1"/>
</dbReference>
<reference evidence="4" key="2">
    <citation type="submission" date="2018-02" db="EMBL/GenBank/DDBJ databases">
        <title>Phenotypic characterization and whole genome analysis of multidrug-resistant, extended-spectrum beta-lactamase-producing bacteria isolated from dogs in Germany.</title>
        <authorList>
            <person name="Williamson C."/>
        </authorList>
    </citation>
    <scope>NUCLEOTIDE SEQUENCE [LARGE SCALE GENOMIC DNA]</scope>
    <source>
        <strain evidence="4">AFG_SD03_1510_Ahy_093</strain>
    </source>
</reference>
<dbReference type="RefSeq" id="WP_024944808.1">
    <property type="nucleotide sequence ID" value="NZ_AP022206.1"/>
</dbReference>
<protein>
    <submittedName>
        <fullName evidence="3">DUF480 domain-containing protein</fullName>
    </submittedName>
</protein>
<evidence type="ECO:0000313" key="4">
    <source>
        <dbReference type="Proteomes" id="UP000253075"/>
    </source>
</evidence>
<dbReference type="Proteomes" id="UP001214666">
    <property type="component" value="Chromosome"/>
</dbReference>
<organism evidence="3 5">
    <name type="scientific">Aeromonas hydrophila</name>
    <dbReference type="NCBI Taxonomy" id="644"/>
    <lineage>
        <taxon>Bacteria</taxon>
        <taxon>Pseudomonadati</taxon>
        <taxon>Pseudomonadota</taxon>
        <taxon>Gammaproteobacteria</taxon>
        <taxon>Aeromonadales</taxon>
        <taxon>Aeromonadaceae</taxon>
        <taxon>Aeromonas</taxon>
    </lineage>
</organism>
<dbReference type="Pfam" id="PF04337">
    <property type="entry name" value="DUF480"/>
    <property type="match status" value="1"/>
</dbReference>
<name>A0AAX3P3A2_AERHY</name>
<sequence>MELVLGPLEARVIGCLIEKEICTPDQYPLSLNALVNACNQKSNREPVLELSELDIRAVVDELIRKRLVVNTAGFNARVPRYQHRFCNTEFGELKFTAQELGIICELLLRGPQTPGELRSRTNRLCSFDDVTQVDAVLAKLAEQGPYVVKLPREPGKRESRYAHLFSGEVDLQALAEAAPASSYASPAADRLTVLEEEVESLKAQLQLLAERLAQLEG</sequence>
<dbReference type="PANTHER" id="PTHR38768">
    <property type="entry name" value="UPF0502 PROTEIN YCEH"/>
    <property type="match status" value="1"/>
</dbReference>
<dbReference type="HAMAP" id="MF_01584">
    <property type="entry name" value="UPF0502"/>
    <property type="match status" value="1"/>
</dbReference>
<reference evidence="2 4" key="1">
    <citation type="journal article" date="2018" name="PLoS ONE">
        <title>Phenotypic characterization and whole genome analysis of extended-spectrum beta-lactamase-producing bacteria isolated from dogs in Germany.</title>
        <authorList>
            <person name="Boehmer T."/>
            <person name="Vogler A.J."/>
            <person name="Thomas A."/>
            <person name="Sauer S."/>
            <person name="Hergenroether M."/>
            <person name="Straubinger R.K."/>
            <person name="Birdsell D."/>
            <person name="Keim P."/>
            <person name="Sahl J.W."/>
            <person name="Williamson C.H."/>
            <person name="Riehm J.M."/>
        </authorList>
    </citation>
    <scope>NUCLEOTIDE SEQUENCE [LARGE SCALE GENOMIC DNA]</scope>
    <source>
        <strain evidence="2 4">AFG_SD03_1510_Ahy_093</strain>
    </source>
</reference>
<reference evidence="2" key="3">
    <citation type="submission" date="2018-02" db="EMBL/GenBank/DDBJ databases">
        <authorList>
            <person name="Williamson C."/>
        </authorList>
    </citation>
    <scope>NUCLEOTIDE SEQUENCE</scope>
    <source>
        <strain evidence="2">AFG_SD03_1510_Ahy_093</strain>
    </source>
</reference>
<proteinExistence type="inferred from homology"/>
<dbReference type="InterPro" id="IPR036388">
    <property type="entry name" value="WH-like_DNA-bd_sf"/>
</dbReference>
<gene>
    <name evidence="2" type="ORF">C6C11_03770</name>
    <name evidence="3" type="ORF">PY771_13110</name>
</gene>
<dbReference type="Gene3D" id="1.10.10.10">
    <property type="entry name" value="Winged helix-like DNA-binding domain superfamily/Winged helix DNA-binding domain"/>
    <property type="match status" value="2"/>
</dbReference>
<evidence type="ECO:0000313" key="5">
    <source>
        <dbReference type="Proteomes" id="UP001214666"/>
    </source>
</evidence>
<accession>A0AAX3P3A2</accession>
<comment type="similarity">
    <text evidence="1">Belongs to the UPF0502 family.</text>
</comment>
<dbReference type="Proteomes" id="UP000253075">
    <property type="component" value="Unassembled WGS sequence"/>
</dbReference>
<reference evidence="3" key="4">
    <citation type="submission" date="2023-02" db="EMBL/GenBank/DDBJ databases">
        <title>The sequence of Aeromonas hydrophila K533.</title>
        <authorList>
            <person name="Luo X."/>
        </authorList>
    </citation>
    <scope>NUCLEOTIDE SEQUENCE</scope>
    <source>
        <strain evidence="3">K533</strain>
    </source>
</reference>
<dbReference type="InterPro" id="IPR036390">
    <property type="entry name" value="WH_DNA-bd_sf"/>
</dbReference>
<dbReference type="EMBL" id="PUTQ01000004">
    <property type="protein sequence ID" value="RCF51964.1"/>
    <property type="molecule type" value="Genomic_DNA"/>
</dbReference>
<dbReference type="AlphaFoldDB" id="A0AAX3P3A2"/>
<evidence type="ECO:0000313" key="3">
    <source>
        <dbReference type="EMBL" id="WEE24620.1"/>
    </source>
</evidence>
<dbReference type="KEGG" id="ahi:VU14_07360"/>